<comment type="caution">
    <text evidence="2">The sequence shown here is derived from an EMBL/GenBank/DDBJ whole genome shotgun (WGS) entry which is preliminary data.</text>
</comment>
<feature type="signal peptide" evidence="1">
    <location>
        <begin position="1"/>
        <end position="25"/>
    </location>
</feature>
<organism evidence="2 3">
    <name type="scientific">Ceratodon purpureus</name>
    <name type="common">Fire moss</name>
    <name type="synonym">Dicranum purpureum</name>
    <dbReference type="NCBI Taxonomy" id="3225"/>
    <lineage>
        <taxon>Eukaryota</taxon>
        <taxon>Viridiplantae</taxon>
        <taxon>Streptophyta</taxon>
        <taxon>Embryophyta</taxon>
        <taxon>Bryophyta</taxon>
        <taxon>Bryophytina</taxon>
        <taxon>Bryopsida</taxon>
        <taxon>Dicranidae</taxon>
        <taxon>Pseudoditrichales</taxon>
        <taxon>Ditrichaceae</taxon>
        <taxon>Ceratodon</taxon>
    </lineage>
</organism>
<gene>
    <name evidence="2" type="ORF">KC19_12G077900</name>
</gene>
<feature type="chain" id="PRO_5035734067" evidence="1">
    <location>
        <begin position="26"/>
        <end position="60"/>
    </location>
</feature>
<keyword evidence="1" id="KW-0732">Signal</keyword>
<evidence type="ECO:0000313" key="3">
    <source>
        <dbReference type="Proteomes" id="UP000822688"/>
    </source>
</evidence>
<evidence type="ECO:0000313" key="2">
    <source>
        <dbReference type="EMBL" id="KAG0554267.1"/>
    </source>
</evidence>
<proteinExistence type="predicted"/>
<keyword evidence="3" id="KW-1185">Reference proteome</keyword>
<dbReference type="EMBL" id="CM026433">
    <property type="protein sequence ID" value="KAG0554267.1"/>
    <property type="molecule type" value="Genomic_DNA"/>
</dbReference>
<sequence>MQSTHHELSILFCLLLLSLLYIVWLFDDSSLESVCSCNIDLSNRDFDCFIMHWVTVYWST</sequence>
<evidence type="ECO:0000256" key="1">
    <source>
        <dbReference type="SAM" id="SignalP"/>
    </source>
</evidence>
<dbReference type="Proteomes" id="UP000822688">
    <property type="component" value="Chromosome 12"/>
</dbReference>
<protein>
    <submittedName>
        <fullName evidence="2">Uncharacterized protein</fullName>
    </submittedName>
</protein>
<dbReference type="AlphaFoldDB" id="A0A8T0G711"/>
<accession>A0A8T0G711</accession>
<reference evidence="2" key="1">
    <citation type="submission" date="2020-06" db="EMBL/GenBank/DDBJ databases">
        <title>WGS assembly of Ceratodon purpureus strain R40.</title>
        <authorList>
            <person name="Carey S.B."/>
            <person name="Jenkins J."/>
            <person name="Shu S."/>
            <person name="Lovell J.T."/>
            <person name="Sreedasyam A."/>
            <person name="Maumus F."/>
            <person name="Tiley G.P."/>
            <person name="Fernandez-Pozo N."/>
            <person name="Barry K."/>
            <person name="Chen C."/>
            <person name="Wang M."/>
            <person name="Lipzen A."/>
            <person name="Daum C."/>
            <person name="Saski C.A."/>
            <person name="Payton A.C."/>
            <person name="Mcbreen J.C."/>
            <person name="Conrad R.E."/>
            <person name="Kollar L.M."/>
            <person name="Olsson S."/>
            <person name="Huttunen S."/>
            <person name="Landis J.B."/>
            <person name="Wickett N.J."/>
            <person name="Johnson M.G."/>
            <person name="Rensing S.A."/>
            <person name="Grimwood J."/>
            <person name="Schmutz J."/>
            <person name="Mcdaniel S.F."/>
        </authorList>
    </citation>
    <scope>NUCLEOTIDE SEQUENCE</scope>
    <source>
        <strain evidence="2">R40</strain>
    </source>
</reference>
<name>A0A8T0G711_CERPU</name>